<dbReference type="SUPFAM" id="SSF52540">
    <property type="entry name" value="P-loop containing nucleoside triphosphate hydrolases"/>
    <property type="match status" value="1"/>
</dbReference>
<keyword evidence="9" id="KW-0963">Cytoplasm</keyword>
<dbReference type="PROSITE" id="PS50163">
    <property type="entry name" value="RECA_3"/>
    <property type="match status" value="1"/>
</dbReference>
<evidence type="ECO:0000256" key="11">
    <source>
        <dbReference type="RuleBase" id="RU004527"/>
    </source>
</evidence>
<dbReference type="InterPro" id="IPR027417">
    <property type="entry name" value="P-loop_NTPase"/>
</dbReference>
<dbReference type="Proteomes" id="UP000676079">
    <property type="component" value="Chromosome"/>
</dbReference>
<evidence type="ECO:0000256" key="2">
    <source>
        <dbReference type="ARBA" id="ARBA00015553"/>
    </source>
</evidence>
<evidence type="ECO:0000256" key="7">
    <source>
        <dbReference type="ARBA" id="ARBA00023236"/>
    </source>
</evidence>
<dbReference type="PROSITE" id="PS00321">
    <property type="entry name" value="RECA_1"/>
    <property type="match status" value="1"/>
</dbReference>
<feature type="binding site" evidence="9">
    <location>
        <begin position="66"/>
        <end position="73"/>
    </location>
    <ligand>
        <name>ATP</name>
        <dbReference type="ChEBI" id="CHEBI:30616"/>
    </ligand>
</feature>
<name>A0ABX8BGW1_9ACTN</name>
<evidence type="ECO:0000256" key="6">
    <source>
        <dbReference type="ARBA" id="ARBA00023172"/>
    </source>
</evidence>
<evidence type="ECO:0000256" key="8">
    <source>
        <dbReference type="ARBA" id="ARBA00033319"/>
    </source>
</evidence>
<dbReference type="NCBIfam" id="TIGR02012">
    <property type="entry name" value="tigrfam_recA"/>
    <property type="match status" value="1"/>
</dbReference>
<dbReference type="InterPro" id="IPR020584">
    <property type="entry name" value="DNA_recomb/repair_RecA_CS"/>
</dbReference>
<comment type="similarity">
    <text evidence="1 9 11">Belongs to the RecA family.</text>
</comment>
<feature type="compositionally biased region" description="Low complexity" evidence="12">
    <location>
        <begin position="344"/>
        <end position="386"/>
    </location>
</feature>
<evidence type="ECO:0000313" key="15">
    <source>
        <dbReference type="EMBL" id="QUX21454.1"/>
    </source>
</evidence>
<comment type="function">
    <text evidence="9">Can catalyze the hydrolysis of ATP in the presence of single-stranded DNA, the ATP-dependent uptake of single-stranded DNA by duplex DNA, and the ATP-dependent hybridization of homologous single-stranded DNAs. It interacts with LexA causing its activation and leading to its autocatalytic cleavage.</text>
</comment>
<dbReference type="InterPro" id="IPR023400">
    <property type="entry name" value="RecA_C_sf"/>
</dbReference>
<dbReference type="SMART" id="SM00382">
    <property type="entry name" value="AAA"/>
    <property type="match status" value="1"/>
</dbReference>
<keyword evidence="4 9" id="KW-0067">ATP-binding</keyword>
<accession>A0ABX8BGW1</accession>
<keyword evidence="5 9" id="KW-0238">DNA-binding</keyword>
<feature type="region of interest" description="Disordered" evidence="12">
    <location>
        <begin position="326"/>
        <end position="386"/>
    </location>
</feature>
<evidence type="ECO:0000259" key="14">
    <source>
        <dbReference type="PROSITE" id="PS50163"/>
    </source>
</evidence>
<dbReference type="RefSeq" id="WP_220562677.1">
    <property type="nucleotide sequence ID" value="NZ_CP074133.1"/>
</dbReference>
<reference evidence="15 16" key="1">
    <citation type="submission" date="2021-05" db="EMBL/GenBank/DDBJ databases">
        <title>Direct Submission.</title>
        <authorList>
            <person name="Li K."/>
            <person name="Gao J."/>
        </authorList>
    </citation>
    <scope>NUCLEOTIDE SEQUENCE [LARGE SCALE GENOMIC DNA]</scope>
    <source>
        <strain evidence="15 16">Mg02</strain>
    </source>
</reference>
<dbReference type="InterPro" id="IPR020588">
    <property type="entry name" value="RecA_ATP-bd"/>
</dbReference>
<feature type="domain" description="RecA family profile 1" evidence="13">
    <location>
        <begin position="36"/>
        <end position="195"/>
    </location>
</feature>
<dbReference type="PANTHER" id="PTHR45900:SF1">
    <property type="entry name" value="MITOCHONDRIAL DNA REPAIR PROTEIN RECA HOMOLOG-RELATED"/>
    <property type="match status" value="1"/>
</dbReference>
<keyword evidence="16" id="KW-1185">Reference proteome</keyword>
<dbReference type="InterPro" id="IPR003593">
    <property type="entry name" value="AAA+_ATPase"/>
</dbReference>
<evidence type="ECO:0000313" key="16">
    <source>
        <dbReference type="Proteomes" id="UP000676079"/>
    </source>
</evidence>
<keyword evidence="9 11" id="KW-0227">DNA damage</keyword>
<keyword evidence="6 9" id="KW-0233">DNA recombination</keyword>
<keyword evidence="3 9" id="KW-0547">Nucleotide-binding</keyword>
<evidence type="ECO:0000256" key="12">
    <source>
        <dbReference type="SAM" id="MobiDB-lite"/>
    </source>
</evidence>
<evidence type="ECO:0000256" key="5">
    <source>
        <dbReference type="ARBA" id="ARBA00023125"/>
    </source>
</evidence>
<evidence type="ECO:0000256" key="1">
    <source>
        <dbReference type="ARBA" id="ARBA00009391"/>
    </source>
</evidence>
<dbReference type="CDD" id="cd00983">
    <property type="entry name" value="RecA"/>
    <property type="match status" value="1"/>
</dbReference>
<feature type="domain" description="RecA family profile 2" evidence="14">
    <location>
        <begin position="200"/>
        <end position="273"/>
    </location>
</feature>
<dbReference type="PRINTS" id="PR00142">
    <property type="entry name" value="RECA"/>
</dbReference>
<keyword evidence="7 9" id="KW-0742">SOS response</keyword>
<dbReference type="PANTHER" id="PTHR45900">
    <property type="entry name" value="RECA"/>
    <property type="match status" value="1"/>
</dbReference>
<dbReference type="InterPro" id="IPR013765">
    <property type="entry name" value="DNA_recomb/repair_RecA"/>
</dbReference>
<keyword evidence="9 10" id="KW-0234">DNA repair</keyword>
<evidence type="ECO:0000256" key="4">
    <source>
        <dbReference type="ARBA" id="ARBA00022840"/>
    </source>
</evidence>
<dbReference type="EMBL" id="CP074133">
    <property type="protein sequence ID" value="QUX21454.1"/>
    <property type="molecule type" value="Genomic_DNA"/>
</dbReference>
<dbReference type="Pfam" id="PF00154">
    <property type="entry name" value="RecA_N"/>
    <property type="match status" value="1"/>
</dbReference>
<gene>
    <name evidence="9 15" type="primary">recA</name>
    <name evidence="15" type="ORF">KGD84_24030</name>
</gene>
<evidence type="ECO:0000256" key="3">
    <source>
        <dbReference type="ARBA" id="ARBA00022741"/>
    </source>
</evidence>
<organism evidence="15 16">
    <name type="scientific">Nocardiopsis changdeensis</name>
    <dbReference type="NCBI Taxonomy" id="2831969"/>
    <lineage>
        <taxon>Bacteria</taxon>
        <taxon>Bacillati</taxon>
        <taxon>Actinomycetota</taxon>
        <taxon>Actinomycetes</taxon>
        <taxon>Streptosporangiales</taxon>
        <taxon>Nocardiopsidaceae</taxon>
        <taxon>Nocardiopsis</taxon>
    </lineage>
</organism>
<dbReference type="PROSITE" id="PS50162">
    <property type="entry name" value="RECA_2"/>
    <property type="match status" value="1"/>
</dbReference>
<comment type="subcellular location">
    <subcellularLocation>
        <location evidence="9">Cytoplasm</location>
    </subcellularLocation>
</comment>
<dbReference type="SUPFAM" id="SSF54752">
    <property type="entry name" value="RecA protein, C-terminal domain"/>
    <property type="match status" value="1"/>
</dbReference>
<dbReference type="InterPro" id="IPR049261">
    <property type="entry name" value="RecA-like_C"/>
</dbReference>
<dbReference type="InterPro" id="IPR049428">
    <property type="entry name" value="RecA-like_N"/>
</dbReference>
<dbReference type="Gene3D" id="3.40.50.300">
    <property type="entry name" value="P-loop containing nucleotide triphosphate hydrolases"/>
    <property type="match status" value="1"/>
</dbReference>
<dbReference type="HAMAP" id="MF_00268">
    <property type="entry name" value="RecA"/>
    <property type="match status" value="1"/>
</dbReference>
<evidence type="ECO:0000259" key="13">
    <source>
        <dbReference type="PROSITE" id="PS50162"/>
    </source>
</evidence>
<sequence length="386" mass="40526">MASGDREKALETALAQIERQFGKGSVMRLGDDDRPPIEAIPTGAIALDVALGIGGIPRGRIIEVYGPESSGKTTVALHAVANAQRLGGIAAFVDAEHALDPEYAKKIGVDTDNLLLSQPDTGEQALEIVDMLIRSGAVSIIVIDSVAALVPRAEIEGEMGDSHVGLQARLMSQALRKIAGALNQTGTTAIFINQLREKVGVMFGSPETTSGGRALKFYSSVRLDVRRIETLKDGTDAVGNRTRVKVVKNKVAPPFKQAEFDILYGVGVSREGSLIDLGVEHGIVRKSGAWYTYDGTQLGQGKENARNFLRDNSDIANEVEKKIKEKLGVSTGDDSASGPEDPKAAAADKAPADKTVPAAAPAAADKAPAKKAPAKTTTVKAPATDA</sequence>
<evidence type="ECO:0000256" key="9">
    <source>
        <dbReference type="HAMAP-Rule" id="MF_00268"/>
    </source>
</evidence>
<dbReference type="InterPro" id="IPR020587">
    <property type="entry name" value="RecA_monomer-monomer_interface"/>
</dbReference>
<proteinExistence type="inferred from homology"/>
<protein>
    <recommendedName>
        <fullName evidence="2 9">Protein RecA</fullName>
    </recommendedName>
    <alternativeName>
        <fullName evidence="8 9">Recombinase A</fullName>
    </alternativeName>
</protein>
<dbReference type="Pfam" id="PF21096">
    <property type="entry name" value="RecA_C"/>
    <property type="match status" value="1"/>
</dbReference>
<evidence type="ECO:0000256" key="10">
    <source>
        <dbReference type="RuleBase" id="RU000526"/>
    </source>
</evidence>